<dbReference type="GO" id="GO:0008270">
    <property type="term" value="F:zinc ion binding"/>
    <property type="evidence" value="ECO:0007669"/>
    <property type="project" value="UniProtKB-KW"/>
</dbReference>
<feature type="domain" description="RING-type" evidence="5">
    <location>
        <begin position="460"/>
        <end position="490"/>
    </location>
</feature>
<evidence type="ECO:0000256" key="4">
    <source>
        <dbReference type="SAM" id="MobiDB-lite"/>
    </source>
</evidence>
<name>A0A1R2AXX8_9CILI</name>
<dbReference type="AlphaFoldDB" id="A0A1R2AXX8"/>
<feature type="domain" description="RING-type" evidence="5">
    <location>
        <begin position="353"/>
        <end position="383"/>
    </location>
</feature>
<dbReference type="InterPro" id="IPR017907">
    <property type="entry name" value="Znf_RING_CS"/>
</dbReference>
<gene>
    <name evidence="6" type="ORF">SteCoe_32959</name>
</gene>
<feature type="domain" description="RING-type" evidence="5">
    <location>
        <begin position="305"/>
        <end position="335"/>
    </location>
</feature>
<evidence type="ECO:0000313" key="7">
    <source>
        <dbReference type="Proteomes" id="UP000187209"/>
    </source>
</evidence>
<keyword evidence="3" id="KW-0862">Zinc</keyword>
<evidence type="ECO:0000256" key="1">
    <source>
        <dbReference type="ARBA" id="ARBA00022723"/>
    </source>
</evidence>
<dbReference type="SMART" id="SM00184">
    <property type="entry name" value="RING"/>
    <property type="match status" value="5"/>
</dbReference>
<evidence type="ECO:0000256" key="2">
    <source>
        <dbReference type="ARBA" id="ARBA00022771"/>
    </source>
</evidence>
<sequence>MEFCNTNCLKCTNPGTIPINFSGLHKACEPHYHALLNTKSSIETCLYCISKVIIIRDLCNFCEEHLGYNYCNKCQSLLCEDCFIEQCQICNFKDNICSECFLYNENILISICSHKLCNICYTRNDGMCKRCSQTNECFNCVRLGGNVCPRFCTKFQCEYCFVRCNICKNAPINYSASISHFCKCGKPLKQGKCLDCENKLKNQENYKPGNAQDVNQRKEPDYKISKRSLEEDEKKLVYSRSGEKSVKKESCPSCGKWVVLTKRKCEHQACATCVLDPCIICIAQGTTIPKLKPNPKEKTIKFKACSNCNSYTLLKTLECSHEVCENCVDKKCDMCKINNAMEKLNRNCIIQQCGTCQEWDEVTKLECGHETCNNCKNRQCLQCERDRRSQLENEQNIQKGPDISRQAKNYTEDFEDFTKNPIPKLITPKPPLPLNNNQKKKKNKKVRTKARKIPDNAEKCPMCSNLFVLIERECKHLCCEECLKFMCKECMQKEICQSCEKLSKELYEDQSSHLICINCSKFGCRICKPAEACSNCGNFNDGMNLSCECGFLCYNCTFLRDGDHCILHKGELSHCSDHKPCIFSMKNDLIFKECKDMYFCPRCKEYVPKMSEKKKHKKCLKT</sequence>
<accession>A0A1R2AXX8</accession>
<evidence type="ECO:0000313" key="6">
    <source>
        <dbReference type="EMBL" id="OMJ69352.1"/>
    </source>
</evidence>
<feature type="domain" description="RING-type" evidence="5">
    <location>
        <begin position="251"/>
        <end position="281"/>
    </location>
</feature>
<proteinExistence type="predicted"/>
<evidence type="ECO:0000256" key="3">
    <source>
        <dbReference type="ARBA" id="ARBA00022833"/>
    </source>
</evidence>
<reference evidence="6 7" key="1">
    <citation type="submission" date="2016-11" db="EMBL/GenBank/DDBJ databases">
        <title>The macronuclear genome of Stentor coeruleus: a giant cell with tiny introns.</title>
        <authorList>
            <person name="Slabodnick M."/>
            <person name="Ruby J.G."/>
            <person name="Reiff S.B."/>
            <person name="Swart E.C."/>
            <person name="Gosai S."/>
            <person name="Prabakaran S."/>
            <person name="Witkowska E."/>
            <person name="Larue G.E."/>
            <person name="Fisher S."/>
            <person name="Freeman R.M."/>
            <person name="Gunawardena J."/>
            <person name="Chu W."/>
            <person name="Stover N.A."/>
            <person name="Gregory B.D."/>
            <person name="Nowacki M."/>
            <person name="Derisi J."/>
            <person name="Roy S.W."/>
            <person name="Marshall W.F."/>
            <person name="Sood P."/>
        </authorList>
    </citation>
    <scope>NUCLEOTIDE SEQUENCE [LARGE SCALE GENOMIC DNA]</scope>
    <source>
        <strain evidence="6">WM001</strain>
    </source>
</reference>
<dbReference type="InterPro" id="IPR001841">
    <property type="entry name" value="Znf_RING"/>
</dbReference>
<dbReference type="Proteomes" id="UP000187209">
    <property type="component" value="Unassembled WGS sequence"/>
</dbReference>
<feature type="region of interest" description="Disordered" evidence="4">
    <location>
        <begin position="425"/>
        <end position="448"/>
    </location>
</feature>
<keyword evidence="7" id="KW-1185">Reference proteome</keyword>
<feature type="compositionally biased region" description="Basic residues" evidence="4">
    <location>
        <begin position="438"/>
        <end position="448"/>
    </location>
</feature>
<organism evidence="6 7">
    <name type="scientific">Stentor coeruleus</name>
    <dbReference type="NCBI Taxonomy" id="5963"/>
    <lineage>
        <taxon>Eukaryota</taxon>
        <taxon>Sar</taxon>
        <taxon>Alveolata</taxon>
        <taxon>Ciliophora</taxon>
        <taxon>Postciliodesmatophora</taxon>
        <taxon>Heterotrichea</taxon>
        <taxon>Heterotrichida</taxon>
        <taxon>Stentoridae</taxon>
        <taxon>Stentor</taxon>
    </lineage>
</organism>
<keyword evidence="1" id="KW-0479">Metal-binding</keyword>
<protein>
    <recommendedName>
        <fullName evidence="5">RING-type domain-containing protein</fullName>
    </recommendedName>
</protein>
<keyword evidence="2" id="KW-0863">Zinc-finger</keyword>
<evidence type="ECO:0000259" key="5">
    <source>
        <dbReference type="SMART" id="SM00184"/>
    </source>
</evidence>
<dbReference type="PROSITE" id="PS00518">
    <property type="entry name" value="ZF_RING_1"/>
    <property type="match status" value="2"/>
</dbReference>
<feature type="domain" description="RING-type" evidence="5">
    <location>
        <begin position="97"/>
        <end position="131"/>
    </location>
</feature>
<dbReference type="EMBL" id="MPUH01001209">
    <property type="protein sequence ID" value="OMJ69352.1"/>
    <property type="molecule type" value="Genomic_DNA"/>
</dbReference>
<comment type="caution">
    <text evidence="6">The sequence shown here is derived from an EMBL/GenBank/DDBJ whole genome shotgun (WGS) entry which is preliminary data.</text>
</comment>